<evidence type="ECO:0000259" key="14">
    <source>
        <dbReference type="PROSITE" id="PS50110"/>
    </source>
</evidence>
<evidence type="ECO:0000256" key="11">
    <source>
        <dbReference type="ARBA" id="ARBA00023170"/>
    </source>
</evidence>
<dbReference type="EC" id="2.7.13.3" evidence="2"/>
<dbReference type="SUPFAM" id="SSF55874">
    <property type="entry name" value="ATPase domain of HSP90 chaperone/DNA topoisomerase II/histidine kinase"/>
    <property type="match status" value="1"/>
</dbReference>
<dbReference type="Pfam" id="PF01590">
    <property type="entry name" value="GAF"/>
    <property type="match status" value="1"/>
</dbReference>
<evidence type="ECO:0000259" key="13">
    <source>
        <dbReference type="PROSITE" id="PS50046"/>
    </source>
</evidence>
<keyword evidence="9" id="KW-0067">ATP-binding</keyword>
<evidence type="ECO:0000256" key="4">
    <source>
        <dbReference type="ARBA" id="ARBA00022553"/>
    </source>
</evidence>
<accession>A0A1Y5SN04</accession>
<dbReference type="Gene3D" id="3.30.450.20">
    <property type="entry name" value="PAS domain"/>
    <property type="match status" value="1"/>
</dbReference>
<comment type="catalytic activity">
    <reaction evidence="1">
        <text>ATP + protein L-histidine = ADP + protein N-phospho-L-histidine.</text>
        <dbReference type="EC" id="2.7.13.3"/>
    </reaction>
</comment>
<dbReference type="GO" id="GO:0004673">
    <property type="term" value="F:protein histidine kinase activity"/>
    <property type="evidence" value="ECO:0007669"/>
    <property type="project" value="UniProtKB-EC"/>
</dbReference>
<keyword evidence="16" id="KW-1185">Reference proteome</keyword>
<dbReference type="InterPro" id="IPR003018">
    <property type="entry name" value="GAF"/>
</dbReference>
<dbReference type="SUPFAM" id="SSF52172">
    <property type="entry name" value="CheY-like"/>
    <property type="match status" value="1"/>
</dbReference>
<evidence type="ECO:0000256" key="7">
    <source>
        <dbReference type="ARBA" id="ARBA00022741"/>
    </source>
</evidence>
<keyword evidence="10" id="KW-0157">Chromophore</keyword>
<dbReference type="AlphaFoldDB" id="A0A1Y5SN04"/>
<dbReference type="EMBL" id="FWFV01000004">
    <property type="protein sequence ID" value="SLN41367.1"/>
    <property type="molecule type" value="Genomic_DNA"/>
</dbReference>
<dbReference type="Pfam" id="PF08446">
    <property type="entry name" value="PAS_2"/>
    <property type="match status" value="1"/>
</dbReference>
<keyword evidence="3" id="KW-0600">Photoreceptor protein</keyword>
<dbReference type="InterPro" id="IPR001789">
    <property type="entry name" value="Sig_transdc_resp-reg_receiver"/>
</dbReference>
<dbReference type="Gene3D" id="3.30.450.270">
    <property type="match status" value="1"/>
</dbReference>
<evidence type="ECO:0000256" key="5">
    <source>
        <dbReference type="ARBA" id="ARBA00022606"/>
    </source>
</evidence>
<dbReference type="PANTHER" id="PTHR41523">
    <property type="entry name" value="TWO-COMPONENT SYSTEM SENSOR PROTEIN"/>
    <property type="match status" value="1"/>
</dbReference>
<dbReference type="PROSITE" id="PS50110">
    <property type="entry name" value="RESPONSE_REGULATORY"/>
    <property type="match status" value="1"/>
</dbReference>
<dbReference type="Gene3D" id="3.30.565.10">
    <property type="entry name" value="Histidine kinase-like ATPase, C-terminal domain"/>
    <property type="match status" value="1"/>
</dbReference>
<evidence type="ECO:0000313" key="15">
    <source>
        <dbReference type="EMBL" id="SLN41367.1"/>
    </source>
</evidence>
<dbReference type="InterPro" id="IPR011006">
    <property type="entry name" value="CheY-like_superfamily"/>
</dbReference>
<evidence type="ECO:0000256" key="8">
    <source>
        <dbReference type="ARBA" id="ARBA00022777"/>
    </source>
</evidence>
<dbReference type="SMART" id="SM00065">
    <property type="entry name" value="GAF"/>
    <property type="match status" value="1"/>
</dbReference>
<reference evidence="15 16" key="1">
    <citation type="submission" date="2017-03" db="EMBL/GenBank/DDBJ databases">
        <authorList>
            <person name="Afonso C.L."/>
            <person name="Miller P.J."/>
            <person name="Scott M.A."/>
            <person name="Spackman E."/>
            <person name="Goraichik I."/>
            <person name="Dimitrov K.M."/>
            <person name="Suarez D.L."/>
            <person name="Swayne D.E."/>
        </authorList>
    </citation>
    <scope>NUCLEOTIDE SEQUENCE [LARGE SCALE GENOMIC DNA]</scope>
    <source>
        <strain evidence="15 16">CECT 7066</strain>
    </source>
</reference>
<dbReference type="InterPro" id="IPR016132">
    <property type="entry name" value="Phyto_chromo_attachment"/>
</dbReference>
<dbReference type="InterPro" id="IPR035965">
    <property type="entry name" value="PAS-like_dom_sf"/>
</dbReference>
<dbReference type="STRING" id="315423.SAMN04488020_104149"/>
<dbReference type="InterPro" id="IPR043150">
    <property type="entry name" value="Phytochrome_PHY_sf"/>
</dbReference>
<gene>
    <name evidence="15" type="primary">bphP_2</name>
    <name evidence="15" type="ORF">PAM7066_01772</name>
</gene>
<keyword evidence="7" id="KW-0547">Nucleotide-binding</keyword>
<dbReference type="InterPro" id="IPR029016">
    <property type="entry name" value="GAF-like_dom_sf"/>
</dbReference>
<evidence type="ECO:0000256" key="10">
    <source>
        <dbReference type="ARBA" id="ARBA00022991"/>
    </source>
</evidence>
<keyword evidence="4 12" id="KW-0597">Phosphoprotein</keyword>
<proteinExistence type="predicted"/>
<dbReference type="Gene3D" id="3.30.450.40">
    <property type="match status" value="1"/>
</dbReference>
<keyword evidence="5" id="KW-0716">Sensory transduction</keyword>
<dbReference type="SUPFAM" id="SSF55781">
    <property type="entry name" value="GAF domain-like"/>
    <property type="match status" value="2"/>
</dbReference>
<evidence type="ECO:0000256" key="9">
    <source>
        <dbReference type="ARBA" id="ARBA00022840"/>
    </source>
</evidence>
<organism evidence="15 16">
    <name type="scientific">Palleronia marisminoris</name>
    <dbReference type="NCBI Taxonomy" id="315423"/>
    <lineage>
        <taxon>Bacteria</taxon>
        <taxon>Pseudomonadati</taxon>
        <taxon>Pseudomonadota</taxon>
        <taxon>Alphaproteobacteria</taxon>
        <taxon>Rhodobacterales</taxon>
        <taxon>Roseobacteraceae</taxon>
        <taxon>Palleronia</taxon>
    </lineage>
</organism>
<dbReference type="Pfam" id="PF00360">
    <property type="entry name" value="PHY"/>
    <property type="match status" value="1"/>
</dbReference>
<evidence type="ECO:0000256" key="6">
    <source>
        <dbReference type="ARBA" id="ARBA00022679"/>
    </source>
</evidence>
<evidence type="ECO:0000256" key="2">
    <source>
        <dbReference type="ARBA" id="ARBA00012438"/>
    </source>
</evidence>
<evidence type="ECO:0000313" key="16">
    <source>
        <dbReference type="Proteomes" id="UP000193870"/>
    </source>
</evidence>
<evidence type="ECO:0000256" key="1">
    <source>
        <dbReference type="ARBA" id="ARBA00000085"/>
    </source>
</evidence>
<dbReference type="PIRSF" id="PIRSF036397">
    <property type="entry name" value="Bactrphtchrm_rec"/>
    <property type="match status" value="1"/>
</dbReference>
<feature type="domain" description="Phytochrome chromophore attachment site" evidence="13">
    <location>
        <begin position="150"/>
        <end position="307"/>
    </location>
</feature>
<name>A0A1Y5SN04_9RHOB</name>
<dbReference type="InterPro" id="IPR009219">
    <property type="entry name" value="Bactrphtchr_CheY"/>
</dbReference>
<dbReference type="GO" id="GO:0005524">
    <property type="term" value="F:ATP binding"/>
    <property type="evidence" value="ECO:0007669"/>
    <property type="project" value="UniProtKB-KW"/>
</dbReference>
<keyword evidence="11" id="KW-0675">Receptor</keyword>
<dbReference type="SMART" id="SM00911">
    <property type="entry name" value="HWE_HK"/>
    <property type="match status" value="1"/>
</dbReference>
<evidence type="ECO:0000256" key="12">
    <source>
        <dbReference type="PROSITE-ProRule" id="PRU00169"/>
    </source>
</evidence>
<dbReference type="GO" id="GO:0009584">
    <property type="term" value="P:detection of visible light"/>
    <property type="evidence" value="ECO:0007669"/>
    <property type="project" value="InterPro"/>
</dbReference>
<dbReference type="PANTHER" id="PTHR41523:SF7">
    <property type="entry name" value="HISTIDINE KINASE"/>
    <property type="match status" value="1"/>
</dbReference>
<dbReference type="CDD" id="cd00130">
    <property type="entry name" value="PAS"/>
    <property type="match status" value="1"/>
</dbReference>
<keyword evidence="6 15" id="KW-0808">Transferase</keyword>
<dbReference type="InterPro" id="IPR013654">
    <property type="entry name" value="PAS_2"/>
</dbReference>
<dbReference type="GO" id="GO:0006355">
    <property type="term" value="P:regulation of DNA-templated transcription"/>
    <property type="evidence" value="ECO:0007669"/>
    <property type="project" value="InterPro"/>
</dbReference>
<dbReference type="Gene3D" id="3.40.50.2300">
    <property type="match status" value="1"/>
</dbReference>
<dbReference type="InterPro" id="IPR013515">
    <property type="entry name" value="Phytochrome_cen-reg"/>
</dbReference>
<dbReference type="Proteomes" id="UP000193870">
    <property type="component" value="Unassembled WGS sequence"/>
</dbReference>
<dbReference type="InterPro" id="IPR000014">
    <property type="entry name" value="PAS"/>
</dbReference>
<feature type="domain" description="Response regulatory" evidence="14">
    <location>
        <begin position="740"/>
        <end position="851"/>
    </location>
</feature>
<dbReference type="GO" id="GO:0009881">
    <property type="term" value="F:photoreceptor activity"/>
    <property type="evidence" value="ECO:0007669"/>
    <property type="project" value="UniProtKB-KW"/>
</dbReference>
<evidence type="ECO:0000256" key="3">
    <source>
        <dbReference type="ARBA" id="ARBA00022543"/>
    </source>
</evidence>
<dbReference type="PRINTS" id="PR01033">
    <property type="entry name" value="PHYTOCHROME"/>
</dbReference>
<feature type="modified residue" description="4-aspartylphosphate" evidence="12">
    <location>
        <position position="790"/>
    </location>
</feature>
<dbReference type="GO" id="GO:0000160">
    <property type="term" value="P:phosphorelay signal transduction system"/>
    <property type="evidence" value="ECO:0007669"/>
    <property type="project" value="InterPro"/>
</dbReference>
<dbReference type="SUPFAM" id="SSF55785">
    <property type="entry name" value="PYP-like sensor domain (PAS domain)"/>
    <property type="match status" value="1"/>
</dbReference>
<protein>
    <recommendedName>
        <fullName evidence="2">histidine kinase</fullName>
        <ecNumber evidence="2">2.7.13.3</ecNumber>
    </recommendedName>
</protein>
<dbReference type="InterPro" id="IPR001294">
    <property type="entry name" value="Phytochrome"/>
</dbReference>
<dbReference type="Pfam" id="PF07536">
    <property type="entry name" value="HWE_HK"/>
    <property type="match status" value="1"/>
</dbReference>
<dbReference type="InterPro" id="IPR036890">
    <property type="entry name" value="HATPase_C_sf"/>
</dbReference>
<sequence>MPDLEPPVPNTDAVDLPNCDREPIHIPGRVQDYGCLIAVSLEWMVCHASANLSAHLGLDPVTMIGTRISEHLAPDFLHRLRNRIQLLATEDSTVRLYRVDPIGDGRAFDVSVHLSGRTYVIEMEPASEEPDRDDATAVQMMIARLRQRDTLAGATDEAAQAVRSLTGFDRVMVYRFDDDQSGEVIAEARGDDAHSYDGLRFPASDIPKQARALYTRNLIRMIADVDAPTHEIQPAVSPDGVPLDLSLSATRAVSPIHLEYLRNMGVRASLSISILRKGKLWGLIACHHHSPRYIDFERRSALELFAQLFSYELVQKETEREMEDVERARRLHDVLMNQVSSGEGLEAEFDTLADRIAEAIPHDGIVLYAGGEYTARGRVPTQDEFYGLARFLNAASATETFVTDNIEAHYPGADSFADRAAGLMALPVSRTPRDYIVLFRRELSQSVEWAGNPDKPAETGPNGVRLTPRKSFETWREVVRGRSARWTEPERRAADSLRITLIEVILKLTDEADAARKQASERQELLIAELNHRVRNILNLIRGLVSQSRGGALSVDEYTRVLDTRITALSRAHDQLTQREWGWSPLRELIAIETRAFLAGRGERLRQTGDEVELSPNAFTTLALVLHELMTNSAKYGALSSATGSVDVATRLERDGTLVIDWIESGGPPVKAPTREGFGTTIIQRSIPYDLRGTADVSYKVTGLTARFTLPGHLVRPCAGSVSQVDQSDAPAPEVSISGAALVLEDNMIIAMDVADMLKDLGASGVHIAAGVSDAQRQIEEHDISIAVLDVNLGTETSVVVAEVLAAKGVPFILATGYGAVGEIRNTFPEAPIVKKPYTEADFSAALRKLAG</sequence>
<dbReference type="PROSITE" id="PS50046">
    <property type="entry name" value="PHYTOCHROME_2"/>
    <property type="match status" value="1"/>
</dbReference>
<dbReference type="InterPro" id="IPR011102">
    <property type="entry name" value="Sig_transdc_His_kinase_HWE"/>
</dbReference>
<keyword evidence="8" id="KW-0418">Kinase</keyword>
<dbReference type="RefSeq" id="WP_245749634.1">
    <property type="nucleotide sequence ID" value="NZ_FOPF01000004.1"/>
</dbReference>